<evidence type="ECO:0000256" key="3">
    <source>
        <dbReference type="ARBA" id="ARBA00016943"/>
    </source>
</evidence>
<evidence type="ECO:0000256" key="6">
    <source>
        <dbReference type="ARBA" id="ARBA00022741"/>
    </source>
</evidence>
<dbReference type="InterPro" id="IPR002139">
    <property type="entry name" value="Ribo/fructo_kinase"/>
</dbReference>
<reference evidence="14 15" key="1">
    <citation type="submission" date="2017-09" db="EMBL/GenBank/DDBJ databases">
        <title>Complete Genome Sequences of Two Strains of the Meat Spoilage Bacterium Brochothrix thermosphacta Isolated from Ground Chicken.</title>
        <authorList>
            <person name="Paoli G.C."/>
            <person name="Wijey C."/>
            <person name="Chen C.-Y."/>
            <person name="Nguyen L."/>
            <person name="Yan X."/>
            <person name="Irwin P.L."/>
        </authorList>
    </citation>
    <scope>NUCLEOTIDE SEQUENCE [LARGE SCALE GENOMIC DNA]</scope>
    <source>
        <strain evidence="14 15">BI</strain>
    </source>
</reference>
<keyword evidence="9 12" id="KW-0460">Magnesium</keyword>
<keyword evidence="8 12" id="KW-0067">ATP-binding</keyword>
<dbReference type="KEGG" id="bths:CNY62_01880"/>
<feature type="active site" description="Proton acceptor" evidence="12">
    <location>
        <position position="241"/>
    </location>
</feature>
<evidence type="ECO:0000256" key="4">
    <source>
        <dbReference type="ARBA" id="ARBA00022679"/>
    </source>
</evidence>
<feature type="binding site" evidence="12">
    <location>
        <begin position="11"/>
        <end position="13"/>
    </location>
    <ligand>
        <name>substrate</name>
    </ligand>
</feature>
<dbReference type="InterPro" id="IPR011611">
    <property type="entry name" value="PfkB_dom"/>
</dbReference>
<dbReference type="GO" id="GO:0005829">
    <property type="term" value="C:cytosol"/>
    <property type="evidence" value="ECO:0007669"/>
    <property type="project" value="TreeGrafter"/>
</dbReference>
<comment type="cofactor">
    <cofactor evidence="12">
        <name>Mg(2+)</name>
        <dbReference type="ChEBI" id="CHEBI:18420"/>
    </cofactor>
    <text evidence="12">Requires a divalent cation, most likely magnesium in vivo, as an electrophilic catalyst to aid phosphoryl group transfer. It is the chelate of the metal and the nucleotide that is the actual substrate.</text>
</comment>
<feature type="binding site" evidence="12">
    <location>
        <begin position="39"/>
        <end position="43"/>
    </location>
    <ligand>
        <name>substrate</name>
    </ligand>
</feature>
<dbReference type="NCBIfam" id="TIGR02152">
    <property type="entry name" value="D_ribokin_bact"/>
    <property type="match status" value="1"/>
</dbReference>
<dbReference type="RefSeq" id="WP_069126571.1">
    <property type="nucleotide sequence ID" value="NZ_CP023483.1"/>
</dbReference>
<dbReference type="UniPathway" id="UPA00916">
    <property type="reaction ID" value="UER00889"/>
</dbReference>
<evidence type="ECO:0000256" key="1">
    <source>
        <dbReference type="ARBA" id="ARBA00005380"/>
    </source>
</evidence>
<keyword evidence="7 12" id="KW-0418">Kinase</keyword>
<dbReference type="PRINTS" id="PR00990">
    <property type="entry name" value="RIBOKINASE"/>
</dbReference>
<dbReference type="GO" id="GO:0046872">
    <property type="term" value="F:metal ion binding"/>
    <property type="evidence" value="ECO:0007669"/>
    <property type="project" value="UniProtKB-KW"/>
</dbReference>
<dbReference type="GO" id="GO:0005524">
    <property type="term" value="F:ATP binding"/>
    <property type="evidence" value="ECO:0007669"/>
    <property type="project" value="UniProtKB-UniRule"/>
</dbReference>
<dbReference type="PANTHER" id="PTHR10584">
    <property type="entry name" value="SUGAR KINASE"/>
    <property type="match status" value="1"/>
</dbReference>
<feature type="binding site" evidence="12">
    <location>
        <position position="271"/>
    </location>
    <ligand>
        <name>K(+)</name>
        <dbReference type="ChEBI" id="CHEBI:29103"/>
    </ligand>
</feature>
<keyword evidence="12" id="KW-0963">Cytoplasm</keyword>
<evidence type="ECO:0000256" key="2">
    <source>
        <dbReference type="ARBA" id="ARBA00012035"/>
    </source>
</evidence>
<evidence type="ECO:0000259" key="13">
    <source>
        <dbReference type="Pfam" id="PF00294"/>
    </source>
</evidence>
<feature type="binding site" evidence="12">
    <location>
        <position position="241"/>
    </location>
    <ligand>
        <name>substrate</name>
    </ligand>
</feature>
<dbReference type="Proteomes" id="UP000243591">
    <property type="component" value="Chromosome"/>
</dbReference>
<evidence type="ECO:0000256" key="11">
    <source>
        <dbReference type="ARBA" id="ARBA00023277"/>
    </source>
</evidence>
<dbReference type="AlphaFoldDB" id="A0A1D2K6W5"/>
<feature type="binding site" evidence="12">
    <location>
        <position position="276"/>
    </location>
    <ligand>
        <name>K(+)</name>
        <dbReference type="ChEBI" id="CHEBI:29103"/>
    </ligand>
</feature>
<keyword evidence="6 12" id="KW-0547">Nucleotide-binding</keyword>
<comment type="similarity">
    <text evidence="12">Belongs to the carbohydrate kinase PfkB family. Ribokinase subfamily.</text>
</comment>
<name>A0A1D2K6W5_BROTH</name>
<comment type="caution">
    <text evidence="12">Lacks conserved residue(s) required for the propagation of feature annotation.</text>
</comment>
<dbReference type="STRING" id="2756.BFR44_01705"/>
<evidence type="ECO:0000256" key="5">
    <source>
        <dbReference type="ARBA" id="ARBA00022723"/>
    </source>
</evidence>
<evidence type="ECO:0000256" key="10">
    <source>
        <dbReference type="ARBA" id="ARBA00022958"/>
    </source>
</evidence>
<dbReference type="GO" id="GO:0019303">
    <property type="term" value="P:D-ribose catabolic process"/>
    <property type="evidence" value="ECO:0007669"/>
    <property type="project" value="UniProtKB-UniRule"/>
</dbReference>
<keyword evidence="4 12" id="KW-0808">Transferase</keyword>
<protein>
    <recommendedName>
        <fullName evidence="3 12">Ribokinase</fullName>
        <shortName evidence="12">RK</shortName>
        <ecNumber evidence="2 12">2.7.1.15</ecNumber>
    </recommendedName>
</protein>
<comment type="activity regulation">
    <text evidence="12">Activated by a monovalent cation that binds near, but not in, the active site. The most likely occupant of the site in vivo is potassium. Ion binding induces a conformational change that may alter substrate affinity.</text>
</comment>
<feature type="domain" description="Carbohydrate kinase PfkB" evidence="13">
    <location>
        <begin position="1"/>
        <end position="283"/>
    </location>
</feature>
<feature type="binding site" evidence="12">
    <location>
        <position position="235"/>
    </location>
    <ligand>
        <name>K(+)</name>
        <dbReference type="ChEBI" id="CHEBI:29103"/>
    </ligand>
</feature>
<comment type="subunit">
    <text evidence="12">Homodimer.</text>
</comment>
<feature type="binding site" evidence="12">
    <location>
        <position position="139"/>
    </location>
    <ligand>
        <name>substrate</name>
    </ligand>
</feature>
<dbReference type="InterPro" id="IPR011877">
    <property type="entry name" value="Ribokinase"/>
</dbReference>
<dbReference type="PANTHER" id="PTHR10584:SF166">
    <property type="entry name" value="RIBOKINASE"/>
    <property type="match status" value="1"/>
</dbReference>
<dbReference type="InterPro" id="IPR029056">
    <property type="entry name" value="Ribokinase-like"/>
</dbReference>
<comment type="function">
    <text evidence="12">Catalyzes the phosphorylation of ribose at O-5 in a reaction requiring ATP and magnesium. The resulting D-ribose-5-phosphate can then be used either for sythesis of nucleotides, histidine, and tryptophan, or as a component of the pentose phosphate pathway.</text>
</comment>
<dbReference type="EMBL" id="CP023483">
    <property type="protein sequence ID" value="ATF25234.1"/>
    <property type="molecule type" value="Genomic_DNA"/>
</dbReference>
<keyword evidence="10 12" id="KW-0630">Potassium</keyword>
<comment type="similarity">
    <text evidence="1">Belongs to the carbohydrate kinase pfkB family.</text>
</comment>
<proteinExistence type="inferred from homology"/>
<organism evidence="14 15">
    <name type="scientific">Brochothrix thermosphacta</name>
    <name type="common">Microbacterium thermosphactum</name>
    <dbReference type="NCBI Taxonomy" id="2756"/>
    <lineage>
        <taxon>Bacteria</taxon>
        <taxon>Bacillati</taxon>
        <taxon>Bacillota</taxon>
        <taxon>Bacilli</taxon>
        <taxon>Bacillales</taxon>
        <taxon>Listeriaceae</taxon>
        <taxon>Brochothrix</taxon>
    </lineage>
</organism>
<dbReference type="OrthoDB" id="9775849at2"/>
<gene>
    <name evidence="12 14" type="primary">rbsK</name>
    <name evidence="14" type="ORF">CNY62_01880</name>
</gene>
<dbReference type="Pfam" id="PF00294">
    <property type="entry name" value="PfkB"/>
    <property type="match status" value="1"/>
</dbReference>
<evidence type="ECO:0000256" key="8">
    <source>
        <dbReference type="ARBA" id="ARBA00022840"/>
    </source>
</evidence>
<dbReference type="GO" id="GO:0004747">
    <property type="term" value="F:ribokinase activity"/>
    <property type="evidence" value="ECO:0007669"/>
    <property type="project" value="UniProtKB-UniRule"/>
</dbReference>
<keyword evidence="11 12" id="KW-0119">Carbohydrate metabolism</keyword>
<feature type="binding site" evidence="12">
    <location>
        <position position="237"/>
    </location>
    <ligand>
        <name>K(+)</name>
        <dbReference type="ChEBI" id="CHEBI:29103"/>
    </ligand>
</feature>
<dbReference type="HAMAP" id="MF_01987">
    <property type="entry name" value="Ribokinase"/>
    <property type="match status" value="1"/>
</dbReference>
<feature type="binding site" evidence="12">
    <location>
        <position position="265"/>
    </location>
    <ligand>
        <name>ATP</name>
        <dbReference type="ChEBI" id="CHEBI:30616"/>
    </ligand>
</feature>
<keyword evidence="5 12" id="KW-0479">Metal-binding</keyword>
<comment type="catalytic activity">
    <reaction evidence="12">
        <text>D-ribose + ATP = D-ribose 5-phosphate + ADP + H(+)</text>
        <dbReference type="Rhea" id="RHEA:13697"/>
        <dbReference type="ChEBI" id="CHEBI:15378"/>
        <dbReference type="ChEBI" id="CHEBI:30616"/>
        <dbReference type="ChEBI" id="CHEBI:47013"/>
        <dbReference type="ChEBI" id="CHEBI:78346"/>
        <dbReference type="ChEBI" id="CHEBI:456216"/>
        <dbReference type="EC" id="2.7.1.15"/>
    </reaction>
</comment>
<comment type="pathway">
    <text evidence="12">Carbohydrate metabolism; D-ribose degradation; D-ribose 5-phosphate from beta-D-ribopyranose: step 2/2.</text>
</comment>
<dbReference type="PROSITE" id="PS00584">
    <property type="entry name" value="PFKB_KINASES_2"/>
    <property type="match status" value="1"/>
</dbReference>
<evidence type="ECO:0000256" key="12">
    <source>
        <dbReference type="HAMAP-Rule" id="MF_01987"/>
    </source>
</evidence>
<evidence type="ECO:0000256" key="9">
    <source>
        <dbReference type="ARBA" id="ARBA00022842"/>
    </source>
</evidence>
<dbReference type="Gene3D" id="3.40.1190.20">
    <property type="match status" value="1"/>
</dbReference>
<keyword evidence="15" id="KW-1185">Reference proteome</keyword>
<feature type="binding site" evidence="12">
    <location>
        <begin position="240"/>
        <end position="241"/>
    </location>
    <ligand>
        <name>ATP</name>
        <dbReference type="ChEBI" id="CHEBI:30616"/>
    </ligand>
</feature>
<feature type="binding site" evidence="12">
    <location>
        <position position="183"/>
    </location>
    <ligand>
        <name>ATP</name>
        <dbReference type="ChEBI" id="CHEBI:30616"/>
    </ligand>
</feature>
<evidence type="ECO:0000313" key="14">
    <source>
        <dbReference type="EMBL" id="ATF25234.1"/>
    </source>
</evidence>
<feature type="binding site" evidence="12">
    <location>
        <begin position="210"/>
        <end position="215"/>
    </location>
    <ligand>
        <name>ATP</name>
        <dbReference type="ChEBI" id="CHEBI:30616"/>
    </ligand>
</feature>
<feature type="binding site" evidence="12">
    <location>
        <position position="274"/>
    </location>
    <ligand>
        <name>K(+)</name>
        <dbReference type="ChEBI" id="CHEBI:29103"/>
    </ligand>
</feature>
<dbReference type="InterPro" id="IPR002173">
    <property type="entry name" value="Carboh/pur_kinase_PfkB_CS"/>
</dbReference>
<evidence type="ECO:0000313" key="15">
    <source>
        <dbReference type="Proteomes" id="UP000243591"/>
    </source>
</evidence>
<dbReference type="EC" id="2.7.1.15" evidence="2 12"/>
<sequence length="293" mass="30806">MAKVTVVGSLSIDLVVRAAKRPVAGETIIGEDLSLFPGGKGANQAVAAARLGATVTMVGCVGDDSYGEMIIKNLEKENVNTSLVKRFTKKTSGTAHITVAEGDNSIIVVKGTNDLVDESLIEEARAEIASSDIVMAQYEIPLPIIDYLAKVCEEEGTSFLLNPAPAADIQTETLKRITYLTPNENENKLIFPNKTSDEAIADFPGNLLVTLGGKGVRFQTDTIQTVPAFKVAVTDTTGAGDTFNGAFAVAIAEGKDIETAVLFGNAAAALSVQKLGAQSGMPDREAVKEMLTQ</sequence>
<evidence type="ECO:0000256" key="7">
    <source>
        <dbReference type="ARBA" id="ARBA00022777"/>
    </source>
</evidence>
<dbReference type="SUPFAM" id="SSF53613">
    <property type="entry name" value="Ribokinase-like"/>
    <property type="match status" value="1"/>
</dbReference>
<dbReference type="CDD" id="cd01174">
    <property type="entry name" value="ribokinase"/>
    <property type="match status" value="1"/>
</dbReference>
<accession>A0A1D2K6W5</accession>
<comment type="subcellular location">
    <subcellularLocation>
        <location evidence="12">Cytoplasm</location>
    </subcellularLocation>
</comment>